<name>X1U5E0_9ZZZZ</name>
<dbReference type="AlphaFoldDB" id="X1U5E0"/>
<protein>
    <submittedName>
        <fullName evidence="1">Uncharacterized protein</fullName>
    </submittedName>
</protein>
<sequence length="52" mass="5863">MTFTVIEGLGTNMAPGVKNAPISADRLDEKIIVMKKDKWRMSDTYDQEMKSA</sequence>
<comment type="caution">
    <text evidence="1">The sequence shown here is derived from an EMBL/GenBank/DDBJ whole genome shotgun (WGS) entry which is preliminary data.</text>
</comment>
<feature type="non-terminal residue" evidence="1">
    <location>
        <position position="52"/>
    </location>
</feature>
<organism evidence="1">
    <name type="scientific">marine sediment metagenome</name>
    <dbReference type="NCBI Taxonomy" id="412755"/>
    <lineage>
        <taxon>unclassified sequences</taxon>
        <taxon>metagenomes</taxon>
        <taxon>ecological metagenomes</taxon>
    </lineage>
</organism>
<dbReference type="EMBL" id="BARW01017102">
    <property type="protein sequence ID" value="GAI98856.1"/>
    <property type="molecule type" value="Genomic_DNA"/>
</dbReference>
<accession>X1U5E0</accession>
<reference evidence="1" key="1">
    <citation type="journal article" date="2014" name="Front. Microbiol.">
        <title>High frequency of phylogenetically diverse reductive dehalogenase-homologous genes in deep subseafloor sedimentary metagenomes.</title>
        <authorList>
            <person name="Kawai M."/>
            <person name="Futagami T."/>
            <person name="Toyoda A."/>
            <person name="Takaki Y."/>
            <person name="Nishi S."/>
            <person name="Hori S."/>
            <person name="Arai W."/>
            <person name="Tsubouchi T."/>
            <person name="Morono Y."/>
            <person name="Uchiyama I."/>
            <person name="Ito T."/>
            <person name="Fujiyama A."/>
            <person name="Inagaki F."/>
            <person name="Takami H."/>
        </authorList>
    </citation>
    <scope>NUCLEOTIDE SEQUENCE</scope>
    <source>
        <strain evidence="1">Expedition CK06-06</strain>
    </source>
</reference>
<gene>
    <name evidence="1" type="ORF">S12H4_29621</name>
</gene>
<proteinExistence type="predicted"/>
<evidence type="ECO:0000313" key="1">
    <source>
        <dbReference type="EMBL" id="GAI98856.1"/>
    </source>
</evidence>